<dbReference type="RefSeq" id="WP_213238259.1">
    <property type="nucleotide sequence ID" value="NZ_JAHBCL010000039.1"/>
</dbReference>
<dbReference type="Proteomes" id="UP000746471">
    <property type="component" value="Unassembled WGS sequence"/>
</dbReference>
<accession>A0ABS5PTA1</accession>
<keyword evidence="2" id="KW-0966">Cell projection</keyword>
<dbReference type="EMBL" id="JAHBCL010000039">
    <property type="protein sequence ID" value="MBS7528400.1"/>
    <property type="molecule type" value="Genomic_DNA"/>
</dbReference>
<proteinExistence type="predicted"/>
<feature type="compositionally biased region" description="Polar residues" evidence="1">
    <location>
        <begin position="17"/>
        <end position="32"/>
    </location>
</feature>
<keyword evidence="3" id="KW-1185">Reference proteome</keyword>
<keyword evidence="2" id="KW-0282">Flagellum</keyword>
<protein>
    <submittedName>
        <fullName evidence="2">Flagellar protein</fullName>
    </submittedName>
</protein>
<feature type="region of interest" description="Disordered" evidence="1">
    <location>
        <begin position="14"/>
        <end position="37"/>
    </location>
</feature>
<sequence>MDDLRRMSNEYMIKRSQIGSVQSPSQSPSTNGDKAVANRKSFGDVLQKVQSNQQVKFSKHALDRLNARQIDLTDSELTRINDAVEQADKKGVREALILMDDKIFIASVKNKTIITATTDAQLKENVFTNIDGAVII</sequence>
<evidence type="ECO:0000313" key="3">
    <source>
        <dbReference type="Proteomes" id="UP000746471"/>
    </source>
</evidence>
<organism evidence="2 3">
    <name type="scientific">Fusibacter paucivorans</name>
    <dbReference type="NCBI Taxonomy" id="76009"/>
    <lineage>
        <taxon>Bacteria</taxon>
        <taxon>Bacillati</taxon>
        <taxon>Bacillota</taxon>
        <taxon>Clostridia</taxon>
        <taxon>Eubacteriales</taxon>
        <taxon>Eubacteriales Family XII. Incertae Sedis</taxon>
        <taxon>Fusibacter</taxon>
    </lineage>
</organism>
<dbReference type="InterPro" id="IPR013367">
    <property type="entry name" value="Flagellar_put"/>
</dbReference>
<dbReference type="Pfam" id="PF12611">
    <property type="entry name" value="Flagellar_put"/>
    <property type="match status" value="1"/>
</dbReference>
<name>A0ABS5PTA1_9FIRM</name>
<keyword evidence="2" id="KW-0969">Cilium</keyword>
<evidence type="ECO:0000256" key="1">
    <source>
        <dbReference type="SAM" id="MobiDB-lite"/>
    </source>
</evidence>
<comment type="caution">
    <text evidence="2">The sequence shown here is derived from an EMBL/GenBank/DDBJ whole genome shotgun (WGS) entry which is preliminary data.</text>
</comment>
<gene>
    <name evidence="2" type="ORF">KHM83_17065</name>
</gene>
<dbReference type="NCBIfam" id="TIGR02530">
    <property type="entry name" value="flg_new"/>
    <property type="match status" value="1"/>
</dbReference>
<reference evidence="2 3" key="1">
    <citation type="submission" date="2021-05" db="EMBL/GenBank/DDBJ databases">
        <title>Fusibacter ferrireducens sp. nov., an anaerobic, sulfur- and Fe-reducing bacterium isolated from the mangrove sediment.</title>
        <authorList>
            <person name="Qiu D."/>
        </authorList>
    </citation>
    <scope>NUCLEOTIDE SEQUENCE [LARGE SCALE GENOMIC DNA]</scope>
    <source>
        <strain evidence="2 3">DSM 12116</strain>
    </source>
</reference>
<evidence type="ECO:0000313" key="2">
    <source>
        <dbReference type="EMBL" id="MBS7528400.1"/>
    </source>
</evidence>